<reference evidence="1 2" key="1">
    <citation type="journal article" date="2019" name="ACS Chem. Biol.">
        <title>Identification and Mobilization of a Cryptic Antibiotic Biosynthesis Gene Locus from a Human-Pathogenic Nocardia Isolate.</title>
        <authorList>
            <person name="Herisse M."/>
            <person name="Ishida K."/>
            <person name="Porter J.L."/>
            <person name="Howden B."/>
            <person name="Hertweck C."/>
            <person name="Stinear T.P."/>
            <person name="Pidot S.J."/>
        </authorList>
    </citation>
    <scope>NUCLEOTIDE SEQUENCE [LARGE SCALE GENOMIC DNA]</scope>
    <source>
        <strain evidence="1 2">AUSMDU00012717</strain>
    </source>
</reference>
<dbReference type="EMBL" id="CP046172">
    <property type="protein sequence ID" value="QIS15805.1"/>
    <property type="molecule type" value="Genomic_DNA"/>
</dbReference>
<sequence>MNILFATVVDSNGVEVATATVAQALSVSEADIDALRRPGAHRPDEHLLTALARYFDMPGNFLSDDPDEYHSPYRQLSLLIAQRDKRIPFVALRPSADHLGDDALQELTNYLESLGQ</sequence>
<organism evidence="1 2">
    <name type="scientific">Nocardia arthritidis</name>
    <dbReference type="NCBI Taxonomy" id="228602"/>
    <lineage>
        <taxon>Bacteria</taxon>
        <taxon>Bacillati</taxon>
        <taxon>Actinomycetota</taxon>
        <taxon>Actinomycetes</taxon>
        <taxon>Mycobacteriales</taxon>
        <taxon>Nocardiaceae</taxon>
        <taxon>Nocardia</taxon>
    </lineage>
</organism>
<dbReference type="Gene3D" id="1.10.260.40">
    <property type="entry name" value="lambda repressor-like DNA-binding domains"/>
    <property type="match status" value="1"/>
</dbReference>
<accession>A0A6G9YR74</accession>
<dbReference type="InterPro" id="IPR010982">
    <property type="entry name" value="Lambda_DNA-bd_dom_sf"/>
</dbReference>
<dbReference type="RefSeq" id="WP_167477991.1">
    <property type="nucleotide sequence ID" value="NZ_CP046172.1"/>
</dbReference>
<gene>
    <name evidence="1" type="ORF">F5544_39940</name>
</gene>
<dbReference type="AlphaFoldDB" id="A0A6G9YR74"/>
<keyword evidence="2" id="KW-1185">Reference proteome</keyword>
<protein>
    <submittedName>
        <fullName evidence="1">Uncharacterized protein</fullName>
    </submittedName>
</protein>
<proteinExistence type="predicted"/>
<dbReference type="GO" id="GO:0003677">
    <property type="term" value="F:DNA binding"/>
    <property type="evidence" value="ECO:0007669"/>
    <property type="project" value="InterPro"/>
</dbReference>
<evidence type="ECO:0000313" key="1">
    <source>
        <dbReference type="EMBL" id="QIS15805.1"/>
    </source>
</evidence>
<dbReference type="Proteomes" id="UP000503540">
    <property type="component" value="Chromosome"/>
</dbReference>
<name>A0A6G9YR74_9NOCA</name>
<dbReference type="KEGG" id="nah:F5544_39940"/>
<evidence type="ECO:0000313" key="2">
    <source>
        <dbReference type="Proteomes" id="UP000503540"/>
    </source>
</evidence>